<evidence type="ECO:0000256" key="1">
    <source>
        <dbReference type="ARBA" id="ARBA00022679"/>
    </source>
</evidence>
<proteinExistence type="predicted"/>
<dbReference type="InterPro" id="IPR045540">
    <property type="entry name" value="YegS/DAGK_C"/>
</dbReference>
<dbReference type="InterPro" id="IPR001206">
    <property type="entry name" value="Diacylglycerol_kinase_cat_dom"/>
</dbReference>
<reference evidence="6 7" key="1">
    <citation type="journal article" date="2011" name="Front. Microbiol.">
        <title>Genomic signatures of strain selection and enhancement in Bacillus atrophaeus var. globigii, a historical biowarfare simulant.</title>
        <authorList>
            <person name="Gibbons H.S."/>
            <person name="Broomall S.M."/>
            <person name="McNew L.A."/>
            <person name="Daligault H."/>
            <person name="Chapman C."/>
            <person name="Bruce D."/>
            <person name="Karavis M."/>
            <person name="Krepps M."/>
            <person name="McGregor P.A."/>
            <person name="Hong C."/>
            <person name="Park K.H."/>
            <person name="Akmal A."/>
            <person name="Feldman A."/>
            <person name="Lin J.S."/>
            <person name="Chang W.E."/>
            <person name="Higgs B.W."/>
            <person name="Demirev P."/>
            <person name="Lindquist J."/>
            <person name="Liem A."/>
            <person name="Fochler E."/>
            <person name="Read T.D."/>
            <person name="Tapia R."/>
            <person name="Johnson S."/>
            <person name="Bishop-Lilly K.A."/>
            <person name="Detter C."/>
            <person name="Han C."/>
            <person name="Sozhamannan S."/>
            <person name="Rosenzweig C.N."/>
            <person name="Skowronski E.W."/>
        </authorList>
    </citation>
    <scope>NUCLEOTIDE SEQUENCE [LARGE SCALE GENOMIC DNA]</scope>
    <source>
        <strain evidence="6 7">GYP-17</strain>
    </source>
</reference>
<evidence type="ECO:0000313" key="7">
    <source>
        <dbReference type="Proteomes" id="UP000288405"/>
    </source>
</evidence>
<dbReference type="Pfam" id="PF19279">
    <property type="entry name" value="YegS_C"/>
    <property type="match status" value="1"/>
</dbReference>
<dbReference type="GO" id="GO:0016301">
    <property type="term" value="F:kinase activity"/>
    <property type="evidence" value="ECO:0007669"/>
    <property type="project" value="UniProtKB-KW"/>
</dbReference>
<dbReference type="PROSITE" id="PS50146">
    <property type="entry name" value="DAGK"/>
    <property type="match status" value="1"/>
</dbReference>
<name>A0A432WS64_9GAMM</name>
<dbReference type="GO" id="GO:0005524">
    <property type="term" value="F:ATP binding"/>
    <property type="evidence" value="ECO:0007669"/>
    <property type="project" value="UniProtKB-KW"/>
</dbReference>
<dbReference type="PANTHER" id="PTHR12358:SF54">
    <property type="entry name" value="SPHINGOSINE KINASE RELATED PROTEIN"/>
    <property type="match status" value="1"/>
</dbReference>
<dbReference type="InterPro" id="IPR017438">
    <property type="entry name" value="ATP-NAD_kinase_N"/>
</dbReference>
<protein>
    <recommendedName>
        <fullName evidence="5">DAGKc domain-containing protein</fullName>
    </recommendedName>
</protein>
<dbReference type="InterPro" id="IPR016064">
    <property type="entry name" value="NAD/diacylglycerol_kinase_sf"/>
</dbReference>
<keyword evidence="7" id="KW-1185">Reference proteome</keyword>
<comment type="caution">
    <text evidence="6">The sequence shown here is derived from an EMBL/GenBank/DDBJ whole genome shotgun (WGS) entry which is preliminary data.</text>
</comment>
<dbReference type="NCBIfam" id="TIGR00147">
    <property type="entry name" value="YegS/Rv2252/BmrU family lipid kinase"/>
    <property type="match status" value="1"/>
</dbReference>
<evidence type="ECO:0000313" key="6">
    <source>
        <dbReference type="EMBL" id="RUO36611.1"/>
    </source>
</evidence>
<keyword evidence="1" id="KW-0808">Transferase</keyword>
<evidence type="ECO:0000256" key="4">
    <source>
        <dbReference type="ARBA" id="ARBA00022840"/>
    </source>
</evidence>
<keyword evidence="2" id="KW-0547">Nucleotide-binding</keyword>
<dbReference type="Proteomes" id="UP000288405">
    <property type="component" value="Unassembled WGS sequence"/>
</dbReference>
<dbReference type="AlphaFoldDB" id="A0A432WS64"/>
<dbReference type="SUPFAM" id="SSF111331">
    <property type="entry name" value="NAD kinase/diacylglycerol kinase-like"/>
    <property type="match status" value="1"/>
</dbReference>
<dbReference type="EMBL" id="PIPM01000001">
    <property type="protein sequence ID" value="RUO36611.1"/>
    <property type="molecule type" value="Genomic_DNA"/>
</dbReference>
<evidence type="ECO:0000256" key="3">
    <source>
        <dbReference type="ARBA" id="ARBA00022777"/>
    </source>
</evidence>
<feature type="domain" description="DAGKc" evidence="5">
    <location>
        <begin position="19"/>
        <end position="156"/>
    </location>
</feature>
<dbReference type="Pfam" id="PF00781">
    <property type="entry name" value="DAGK_cat"/>
    <property type="match status" value="1"/>
</dbReference>
<dbReference type="InterPro" id="IPR005218">
    <property type="entry name" value="Diacylglycerol/lipid_kinase"/>
</dbReference>
<evidence type="ECO:0000259" key="5">
    <source>
        <dbReference type="PROSITE" id="PS50146"/>
    </source>
</evidence>
<dbReference type="InterPro" id="IPR050187">
    <property type="entry name" value="Lipid_Phosphate_FormReg"/>
</dbReference>
<dbReference type="GO" id="GO:0008654">
    <property type="term" value="P:phospholipid biosynthetic process"/>
    <property type="evidence" value="ECO:0007669"/>
    <property type="project" value="InterPro"/>
</dbReference>
<organism evidence="6 7">
    <name type="scientific">Aliidiomarina sanyensis</name>
    <dbReference type="NCBI Taxonomy" id="1249555"/>
    <lineage>
        <taxon>Bacteria</taxon>
        <taxon>Pseudomonadati</taxon>
        <taxon>Pseudomonadota</taxon>
        <taxon>Gammaproteobacteria</taxon>
        <taxon>Alteromonadales</taxon>
        <taxon>Idiomarinaceae</taxon>
        <taxon>Aliidiomarina</taxon>
    </lineage>
</organism>
<keyword evidence="3" id="KW-0418">Kinase</keyword>
<dbReference type="PANTHER" id="PTHR12358">
    <property type="entry name" value="SPHINGOSINE KINASE"/>
    <property type="match status" value="1"/>
</dbReference>
<evidence type="ECO:0000256" key="2">
    <source>
        <dbReference type="ARBA" id="ARBA00022741"/>
    </source>
</evidence>
<gene>
    <name evidence="6" type="ORF">CWE11_02020</name>
</gene>
<dbReference type="Gene3D" id="3.40.50.10330">
    <property type="entry name" value="Probable inorganic polyphosphate/atp-NAD kinase, domain 1"/>
    <property type="match status" value="1"/>
</dbReference>
<accession>A0A432WS64</accession>
<keyword evidence="4" id="KW-0067">ATP-binding</keyword>
<sequence length="322" mass="35747">MRVHPDEGNTLEPERTNRSLSHRILVLSNPQSRRYRARLVDTVIATIEAGGREAIRLETFADVDRTVEAVEHLMQQYPSEITDAVVIGGDGTLHLAVNALVGHRVAIGYIPSGTGNDFSRGFFGKRYNDQSDAKWIAQALHGELVTIDLGQINQRYFVNVAGIGFDARVVQQLRGKKGWFPSVRYVGAALRSLLFEKANTIELAGSSQKLLALSRRPCFMLNFANGPYFGNGMQIAPHANFHDGSLAYCYIENAGFWKKLLAFKRLYQGRHIDFREVHCGQFHAVQVVTPGLPIEADGEWLGETPAFVRTLPAALSIRRASA</sequence>
<dbReference type="Gene3D" id="2.60.200.40">
    <property type="match status" value="1"/>
</dbReference>